<sequence>MKNVAKCDTWCELRNPAEPSKSLNASCARPLGRGHARRAPRDRCRPARRKARRWAEAGLPCAPSARLA</sequence>
<evidence type="ECO:0000313" key="3">
    <source>
        <dbReference type="Proteomes" id="UP000824120"/>
    </source>
</evidence>
<feature type="region of interest" description="Disordered" evidence="1">
    <location>
        <begin position="18"/>
        <end position="49"/>
    </location>
</feature>
<organism evidence="2 3">
    <name type="scientific">Solanum commersonii</name>
    <name type="common">Commerson's wild potato</name>
    <name type="synonym">Commerson's nightshade</name>
    <dbReference type="NCBI Taxonomy" id="4109"/>
    <lineage>
        <taxon>Eukaryota</taxon>
        <taxon>Viridiplantae</taxon>
        <taxon>Streptophyta</taxon>
        <taxon>Embryophyta</taxon>
        <taxon>Tracheophyta</taxon>
        <taxon>Spermatophyta</taxon>
        <taxon>Magnoliopsida</taxon>
        <taxon>eudicotyledons</taxon>
        <taxon>Gunneridae</taxon>
        <taxon>Pentapetalae</taxon>
        <taxon>asterids</taxon>
        <taxon>lamiids</taxon>
        <taxon>Solanales</taxon>
        <taxon>Solanaceae</taxon>
        <taxon>Solanoideae</taxon>
        <taxon>Solaneae</taxon>
        <taxon>Solanum</taxon>
    </lineage>
</organism>
<keyword evidence="3" id="KW-1185">Reference proteome</keyword>
<dbReference type="OrthoDB" id="1695787at2759"/>
<gene>
    <name evidence="2" type="ORF">H5410_063993</name>
</gene>
<reference evidence="2" key="1">
    <citation type="submission" date="2020-09" db="EMBL/GenBank/DDBJ databases">
        <title>De no assembly of potato wild relative species, Solanum commersonii.</title>
        <authorList>
            <person name="Cho K."/>
        </authorList>
    </citation>
    <scope>NUCLEOTIDE SEQUENCE</scope>
    <source>
        <strain evidence="2">LZ3.2</strain>
        <tissue evidence="2">Leaf</tissue>
    </source>
</reference>
<evidence type="ECO:0000256" key="1">
    <source>
        <dbReference type="SAM" id="MobiDB-lite"/>
    </source>
</evidence>
<accession>A0A9J5W0F5</accession>
<proteinExistence type="predicted"/>
<dbReference type="EMBL" id="JACXVP010000019">
    <property type="protein sequence ID" value="KAG5568949.1"/>
    <property type="molecule type" value="Genomic_DNA"/>
</dbReference>
<dbReference type="AlphaFoldDB" id="A0A9J5W0F5"/>
<evidence type="ECO:0000313" key="2">
    <source>
        <dbReference type="EMBL" id="KAG5568949.1"/>
    </source>
</evidence>
<comment type="caution">
    <text evidence="2">The sequence shown here is derived from an EMBL/GenBank/DDBJ whole genome shotgun (WGS) entry which is preliminary data.</text>
</comment>
<name>A0A9J5W0F5_SOLCO</name>
<protein>
    <submittedName>
        <fullName evidence="2">Uncharacterized protein</fullName>
    </submittedName>
</protein>
<dbReference type="Proteomes" id="UP000824120">
    <property type="component" value="Unassembled WGS sequence"/>
</dbReference>